<accession>A0ABX7T5P9</accession>
<evidence type="ECO:0008006" key="3">
    <source>
        <dbReference type="Google" id="ProtNLM"/>
    </source>
</evidence>
<name>A0ABX7T5P9_9SPHN</name>
<sequence>MFNSKKKEQVKSNGGVFAHPIRTLKETEIAQVSGGKGISAQDAHAKVMGAAHHFA</sequence>
<proteinExistence type="predicted"/>
<keyword evidence="2" id="KW-1185">Reference proteome</keyword>
<protein>
    <recommendedName>
        <fullName evidence="3">Bacteriocin</fullName>
    </recommendedName>
</protein>
<organism evidence="1 2">
    <name type="scientific">Parasphingorhabdus cellanae</name>
    <dbReference type="NCBI Taxonomy" id="2806553"/>
    <lineage>
        <taxon>Bacteria</taxon>
        <taxon>Pseudomonadati</taxon>
        <taxon>Pseudomonadota</taxon>
        <taxon>Alphaproteobacteria</taxon>
        <taxon>Sphingomonadales</taxon>
        <taxon>Sphingomonadaceae</taxon>
        <taxon>Parasphingorhabdus</taxon>
    </lineage>
</organism>
<gene>
    <name evidence="1" type="ORF">J4G78_04855</name>
</gene>
<dbReference type="RefSeq" id="WP_207988981.1">
    <property type="nucleotide sequence ID" value="NZ_CP071794.1"/>
</dbReference>
<dbReference type="Proteomes" id="UP000663923">
    <property type="component" value="Chromosome"/>
</dbReference>
<reference evidence="1 2" key="1">
    <citation type="submission" date="2021-03" db="EMBL/GenBank/DDBJ databases">
        <title>Complete genome of Parasphingorhabdus_sp.JHSY0214.</title>
        <authorList>
            <person name="Yoo J.H."/>
            <person name="Bae J.W."/>
        </authorList>
    </citation>
    <scope>NUCLEOTIDE SEQUENCE [LARGE SCALE GENOMIC DNA]</scope>
    <source>
        <strain evidence="1 2">JHSY0214</strain>
    </source>
</reference>
<evidence type="ECO:0000313" key="2">
    <source>
        <dbReference type="Proteomes" id="UP000663923"/>
    </source>
</evidence>
<evidence type="ECO:0000313" key="1">
    <source>
        <dbReference type="EMBL" id="QTD56905.1"/>
    </source>
</evidence>
<dbReference type="EMBL" id="CP071794">
    <property type="protein sequence ID" value="QTD56905.1"/>
    <property type="molecule type" value="Genomic_DNA"/>
</dbReference>